<dbReference type="EMBL" id="CP029210">
    <property type="protein sequence ID" value="AWI52354.1"/>
    <property type="molecule type" value="Genomic_DNA"/>
</dbReference>
<reference evidence="1 2" key="1">
    <citation type="submission" date="2018-05" db="EMBL/GenBank/DDBJ databases">
        <title>complete genome sequence of Aquabacterium olei NBRC 110486.</title>
        <authorList>
            <person name="Tang B."/>
            <person name="Chang J."/>
            <person name="Zhang L."/>
            <person name="Yang H."/>
        </authorList>
    </citation>
    <scope>NUCLEOTIDE SEQUENCE [LARGE SCALE GENOMIC DNA]</scope>
    <source>
        <strain evidence="1 2">NBRC 110486</strain>
    </source>
</reference>
<evidence type="ECO:0000313" key="1">
    <source>
        <dbReference type="EMBL" id="AWI52354.1"/>
    </source>
</evidence>
<dbReference type="KEGG" id="aon:DEH84_02090"/>
<keyword evidence="2" id="KW-1185">Reference proteome</keyword>
<gene>
    <name evidence="1" type="ORF">DEH84_02090</name>
</gene>
<name>A0A2U8FPQ2_9BURK</name>
<organism evidence="1 2">
    <name type="scientific">Aquabacterium olei</name>
    <dbReference type="NCBI Taxonomy" id="1296669"/>
    <lineage>
        <taxon>Bacteria</taxon>
        <taxon>Pseudomonadati</taxon>
        <taxon>Pseudomonadota</taxon>
        <taxon>Betaproteobacteria</taxon>
        <taxon>Burkholderiales</taxon>
        <taxon>Aquabacterium</taxon>
    </lineage>
</organism>
<protein>
    <submittedName>
        <fullName evidence="1">Uncharacterized protein</fullName>
    </submittedName>
</protein>
<dbReference type="OrthoDB" id="8558817at2"/>
<sequence>MKQKSGPGADDLAASLGLVAGVRLPWRVSQHAVDSTARSVHLWVTQEPEPPAEVRRPWFGFGRVVMAPRPAMKDGQVWRHLDCMGYACFIHTLDRVYEDERNLDWLGIDQMPFTHALSRKVLALLGEGVDLAVVCELLRLPFAEGWKFRYALDSGQLPHEYALVRRSAPRTPAAPGSASVAAPVTTLSASEAIVVSSGLPEWRDPVWVQLISGELPIEIRTLGFQLLLARLRQQLSQQPGEEVLQLKLRELHRYVQRHERVLGHELQQLQALRPGGAA</sequence>
<proteinExistence type="predicted"/>
<accession>A0A2U8FPQ2</accession>
<evidence type="ECO:0000313" key="2">
    <source>
        <dbReference type="Proteomes" id="UP000244892"/>
    </source>
</evidence>
<dbReference type="AlphaFoldDB" id="A0A2U8FPQ2"/>
<dbReference type="Proteomes" id="UP000244892">
    <property type="component" value="Chromosome"/>
</dbReference>
<dbReference type="RefSeq" id="WP_109034310.1">
    <property type="nucleotide sequence ID" value="NZ_CP029210.1"/>
</dbReference>